<dbReference type="Gene3D" id="6.10.250.690">
    <property type="match status" value="1"/>
</dbReference>
<dbReference type="SMART" id="SM00862">
    <property type="entry name" value="Trans_reg_C"/>
    <property type="match status" value="1"/>
</dbReference>
<dbReference type="InterPro" id="IPR039420">
    <property type="entry name" value="WalR-like"/>
</dbReference>
<evidence type="ECO:0000313" key="10">
    <source>
        <dbReference type="EMBL" id="MDQ0171247.1"/>
    </source>
</evidence>
<dbReference type="PROSITE" id="PS51755">
    <property type="entry name" value="OMPR_PHOB"/>
    <property type="match status" value="1"/>
</dbReference>
<dbReference type="InterPro" id="IPR011006">
    <property type="entry name" value="CheY-like_superfamily"/>
</dbReference>
<feature type="DNA-binding region" description="OmpR/PhoB-type" evidence="7">
    <location>
        <begin position="134"/>
        <end position="235"/>
    </location>
</feature>
<keyword evidence="2" id="KW-0902">Two-component regulatory system</keyword>
<dbReference type="Gene3D" id="1.10.10.10">
    <property type="entry name" value="Winged helix-like DNA-binding domain superfamily/Winged helix DNA-binding domain"/>
    <property type="match status" value="1"/>
</dbReference>
<dbReference type="GO" id="GO:0003677">
    <property type="term" value="F:DNA binding"/>
    <property type="evidence" value="ECO:0007669"/>
    <property type="project" value="UniProtKB-KW"/>
</dbReference>
<evidence type="ECO:0000256" key="2">
    <source>
        <dbReference type="ARBA" id="ARBA00023012"/>
    </source>
</evidence>
<keyword evidence="11" id="KW-1185">Reference proteome</keyword>
<protein>
    <submittedName>
        <fullName evidence="10">DNA-binding response OmpR family regulator</fullName>
    </submittedName>
</protein>
<dbReference type="InterPro" id="IPR016032">
    <property type="entry name" value="Sig_transdc_resp-reg_C-effctor"/>
</dbReference>
<dbReference type="SMART" id="SM00448">
    <property type="entry name" value="REC"/>
    <property type="match status" value="1"/>
</dbReference>
<keyword evidence="3" id="KW-0805">Transcription regulation</keyword>
<dbReference type="SUPFAM" id="SSF52172">
    <property type="entry name" value="CheY-like"/>
    <property type="match status" value="1"/>
</dbReference>
<dbReference type="PROSITE" id="PS50110">
    <property type="entry name" value="RESPONSE_REGULATORY"/>
    <property type="match status" value="1"/>
</dbReference>
<dbReference type="InterPro" id="IPR036388">
    <property type="entry name" value="WH-like_DNA-bd_sf"/>
</dbReference>
<dbReference type="InterPro" id="IPR001789">
    <property type="entry name" value="Sig_transdc_resp-reg_receiver"/>
</dbReference>
<dbReference type="Pfam" id="PF00486">
    <property type="entry name" value="Trans_reg_C"/>
    <property type="match status" value="1"/>
</dbReference>
<dbReference type="SUPFAM" id="SSF46894">
    <property type="entry name" value="C-terminal effector domain of the bipartite response regulators"/>
    <property type="match status" value="1"/>
</dbReference>
<feature type="modified residue" description="4-aspartylphosphate" evidence="6">
    <location>
        <position position="58"/>
    </location>
</feature>
<evidence type="ECO:0000259" key="9">
    <source>
        <dbReference type="PROSITE" id="PS51755"/>
    </source>
</evidence>
<dbReference type="InterPro" id="IPR001867">
    <property type="entry name" value="OmpR/PhoB-type_DNA-bd"/>
</dbReference>
<dbReference type="Pfam" id="PF00072">
    <property type="entry name" value="Response_reg"/>
    <property type="match status" value="1"/>
</dbReference>
<dbReference type="CDD" id="cd00383">
    <property type="entry name" value="trans_reg_C"/>
    <property type="match status" value="1"/>
</dbReference>
<feature type="domain" description="OmpR/PhoB-type" evidence="9">
    <location>
        <begin position="134"/>
        <end position="235"/>
    </location>
</feature>
<name>A0ABT9WDA4_9BACL</name>
<keyword evidence="4 7" id="KW-0238">DNA-binding</keyword>
<organism evidence="10 11">
    <name type="scientific">Paenibacillus tundrae</name>
    <dbReference type="NCBI Taxonomy" id="528187"/>
    <lineage>
        <taxon>Bacteria</taxon>
        <taxon>Bacillati</taxon>
        <taxon>Bacillota</taxon>
        <taxon>Bacilli</taxon>
        <taxon>Bacillales</taxon>
        <taxon>Paenibacillaceae</taxon>
        <taxon>Paenibacillus</taxon>
    </lineage>
</organism>
<dbReference type="RefSeq" id="WP_307216416.1">
    <property type="nucleotide sequence ID" value="NZ_JAUSTI010000006.1"/>
</dbReference>
<comment type="caution">
    <text evidence="10">The sequence shown here is derived from an EMBL/GenBank/DDBJ whole genome shotgun (WGS) entry which is preliminary data.</text>
</comment>
<dbReference type="CDD" id="cd17574">
    <property type="entry name" value="REC_OmpR"/>
    <property type="match status" value="1"/>
</dbReference>
<keyword evidence="1 6" id="KW-0597">Phosphoprotein</keyword>
<evidence type="ECO:0000256" key="1">
    <source>
        <dbReference type="ARBA" id="ARBA00022553"/>
    </source>
</evidence>
<evidence type="ECO:0000313" key="11">
    <source>
        <dbReference type="Proteomes" id="UP001233836"/>
    </source>
</evidence>
<accession>A0ABT9WDA4</accession>
<evidence type="ECO:0000256" key="5">
    <source>
        <dbReference type="ARBA" id="ARBA00023163"/>
    </source>
</evidence>
<dbReference type="EMBL" id="JAUSTI010000006">
    <property type="protein sequence ID" value="MDQ0171247.1"/>
    <property type="molecule type" value="Genomic_DNA"/>
</dbReference>
<dbReference type="PANTHER" id="PTHR48111:SF40">
    <property type="entry name" value="PHOSPHATE REGULON TRANSCRIPTIONAL REGULATORY PROTEIN PHOB"/>
    <property type="match status" value="1"/>
</dbReference>
<sequence length="242" mass="28134">MNFTNKRKSILIVEDDMDIADLIDIYLRNQDYQTYIAYNLKDASALLEQKHPDLILCDIMLPDGNGKTWIQNIKLQKDLPTIFLSSLKETEDIIDGLELAEDYITKPFDPDIMVARVKSHLRRATIETGITLSSTATVYRDGWLDLNFDRFEVKVNGEEISLPVKELHLLFHMATRPGHVFSAEHLFDRIWGVDSWSDVRTVMVHIHNLRRKIEEHSGSHRYITTVRGIGYKFQIRSTFKQD</sequence>
<evidence type="ECO:0000256" key="7">
    <source>
        <dbReference type="PROSITE-ProRule" id="PRU01091"/>
    </source>
</evidence>
<evidence type="ECO:0000256" key="4">
    <source>
        <dbReference type="ARBA" id="ARBA00023125"/>
    </source>
</evidence>
<reference evidence="10 11" key="1">
    <citation type="submission" date="2023-07" db="EMBL/GenBank/DDBJ databases">
        <title>Sorghum-associated microbial communities from plants grown in Nebraska, USA.</title>
        <authorList>
            <person name="Schachtman D."/>
        </authorList>
    </citation>
    <scope>NUCLEOTIDE SEQUENCE [LARGE SCALE GENOMIC DNA]</scope>
    <source>
        <strain evidence="10 11">DS1314</strain>
    </source>
</reference>
<feature type="domain" description="Response regulatory" evidence="8">
    <location>
        <begin position="9"/>
        <end position="121"/>
    </location>
</feature>
<keyword evidence="5" id="KW-0804">Transcription</keyword>
<dbReference type="Proteomes" id="UP001233836">
    <property type="component" value="Unassembled WGS sequence"/>
</dbReference>
<dbReference type="PANTHER" id="PTHR48111">
    <property type="entry name" value="REGULATOR OF RPOS"/>
    <property type="match status" value="1"/>
</dbReference>
<evidence type="ECO:0000256" key="3">
    <source>
        <dbReference type="ARBA" id="ARBA00023015"/>
    </source>
</evidence>
<proteinExistence type="predicted"/>
<evidence type="ECO:0000259" key="8">
    <source>
        <dbReference type="PROSITE" id="PS50110"/>
    </source>
</evidence>
<dbReference type="Gene3D" id="3.40.50.2300">
    <property type="match status" value="1"/>
</dbReference>
<evidence type="ECO:0000256" key="6">
    <source>
        <dbReference type="PROSITE-ProRule" id="PRU00169"/>
    </source>
</evidence>
<gene>
    <name evidence="10" type="ORF">J2T19_002699</name>
</gene>